<dbReference type="GO" id="GO:0006281">
    <property type="term" value="P:DNA repair"/>
    <property type="evidence" value="ECO:0007669"/>
    <property type="project" value="UniProtKB-KW"/>
</dbReference>
<dbReference type="EMBL" id="FQVU01000001">
    <property type="protein sequence ID" value="SHF83322.1"/>
    <property type="molecule type" value="Genomic_DNA"/>
</dbReference>
<evidence type="ECO:0000259" key="4">
    <source>
        <dbReference type="Pfam" id="PF12705"/>
    </source>
</evidence>
<evidence type="ECO:0000256" key="3">
    <source>
        <dbReference type="ARBA" id="ARBA00023204"/>
    </source>
</evidence>
<keyword evidence="6" id="KW-1185">Reference proteome</keyword>
<evidence type="ECO:0000256" key="2">
    <source>
        <dbReference type="ARBA" id="ARBA00022806"/>
    </source>
</evidence>
<reference evidence="5 6" key="1">
    <citation type="submission" date="2016-11" db="EMBL/GenBank/DDBJ databases">
        <authorList>
            <person name="Jaros S."/>
            <person name="Januszkiewicz K."/>
            <person name="Wedrychowicz H."/>
        </authorList>
    </citation>
    <scope>NUCLEOTIDE SEQUENCE [LARGE SCALE GENOMIC DNA]</scope>
    <source>
        <strain evidence="5 6">DSM 45627</strain>
    </source>
</reference>
<proteinExistence type="predicted"/>
<dbReference type="InterPro" id="IPR011604">
    <property type="entry name" value="PDDEXK-like_dom_sf"/>
</dbReference>
<name>A0A1M5EWA1_9ACTN</name>
<dbReference type="Proteomes" id="UP000186132">
    <property type="component" value="Unassembled WGS sequence"/>
</dbReference>
<evidence type="ECO:0000256" key="1">
    <source>
        <dbReference type="ARBA" id="ARBA00022763"/>
    </source>
</evidence>
<keyword evidence="3" id="KW-0234">DNA repair</keyword>
<keyword evidence="2" id="KW-0067">ATP-binding</keyword>
<keyword evidence="2" id="KW-0547">Nucleotide-binding</keyword>
<dbReference type="Gene3D" id="3.90.320.10">
    <property type="match status" value="1"/>
</dbReference>
<keyword evidence="1" id="KW-0227">DNA damage</keyword>
<keyword evidence="2" id="KW-0347">Helicase</keyword>
<feature type="domain" description="PD-(D/E)XK endonuclease-like" evidence="4">
    <location>
        <begin position="20"/>
        <end position="262"/>
    </location>
</feature>
<sequence>MTEPEQLAFDAMPRRLFACTPSRLATFGCPRQYRFTYLKRPAPPRGLPWARSTVGAVAHVALHRWWLLPRSQRVPEQGIELVERNWSSAGFRDDRQSARTCELVADWVAAYLREHVDPADEPVGVERTVAARTARLALSGRVDRIDDRAGELVVVDYKTGRRPPTVSDVAASAALALYALGVRQTLHRDCRRVELHHLPTGTVAAFEHTEETLAAALARAERTAEGIETAADRSARGVAADVAYPPVPSPSCAWCDFRRQCPAGRAASEELVPWAGLPDAVA</sequence>
<dbReference type="STRING" id="1206085.SAMN05443575_1021"/>
<keyword evidence="2" id="KW-0378">Hydrolase</keyword>
<dbReference type="InterPro" id="IPR038726">
    <property type="entry name" value="PDDEXK_AddAB-type"/>
</dbReference>
<organism evidence="5 6">
    <name type="scientific">Jatrophihabitans endophyticus</name>
    <dbReference type="NCBI Taxonomy" id="1206085"/>
    <lineage>
        <taxon>Bacteria</taxon>
        <taxon>Bacillati</taxon>
        <taxon>Actinomycetota</taxon>
        <taxon>Actinomycetes</taxon>
        <taxon>Jatrophihabitantales</taxon>
        <taxon>Jatrophihabitantaceae</taxon>
        <taxon>Jatrophihabitans</taxon>
    </lineage>
</organism>
<evidence type="ECO:0000313" key="5">
    <source>
        <dbReference type="EMBL" id="SHF83322.1"/>
    </source>
</evidence>
<dbReference type="AlphaFoldDB" id="A0A1M5EWA1"/>
<protein>
    <submittedName>
        <fullName evidence="5">PD-(D/E)XK nuclease superfamily protein</fullName>
    </submittedName>
</protein>
<dbReference type="RefSeq" id="WP_234971355.1">
    <property type="nucleotide sequence ID" value="NZ_FQVU01000001.1"/>
</dbReference>
<evidence type="ECO:0000313" key="6">
    <source>
        <dbReference type="Proteomes" id="UP000186132"/>
    </source>
</evidence>
<dbReference type="GO" id="GO:0004386">
    <property type="term" value="F:helicase activity"/>
    <property type="evidence" value="ECO:0007669"/>
    <property type="project" value="UniProtKB-KW"/>
</dbReference>
<gene>
    <name evidence="5" type="ORF">SAMN05443575_1021</name>
</gene>
<accession>A0A1M5EWA1</accession>
<dbReference type="Pfam" id="PF12705">
    <property type="entry name" value="PDDEXK_1"/>
    <property type="match status" value="1"/>
</dbReference>